<dbReference type="Proteomes" id="UP000054937">
    <property type="component" value="Unassembled WGS sequence"/>
</dbReference>
<reference evidence="3 4" key="1">
    <citation type="journal article" date="2015" name="Sci. Rep.">
        <title>Genome of the facultative scuticociliatosis pathogen Pseudocohnilembus persalinus provides insight into its virulence through horizontal gene transfer.</title>
        <authorList>
            <person name="Xiong J."/>
            <person name="Wang G."/>
            <person name="Cheng J."/>
            <person name="Tian M."/>
            <person name="Pan X."/>
            <person name="Warren A."/>
            <person name="Jiang C."/>
            <person name="Yuan D."/>
            <person name="Miao W."/>
        </authorList>
    </citation>
    <scope>NUCLEOTIDE SEQUENCE [LARGE SCALE GENOMIC DNA]</scope>
    <source>
        <strain evidence="3">36N120E</strain>
    </source>
</reference>
<evidence type="ECO:0000313" key="3">
    <source>
        <dbReference type="EMBL" id="KRX00363.1"/>
    </source>
</evidence>
<accession>A0A0V0QDZ0</accession>
<feature type="region of interest" description="Disordered" evidence="2">
    <location>
        <begin position="1"/>
        <end position="23"/>
    </location>
</feature>
<keyword evidence="1" id="KW-0175">Coiled coil</keyword>
<organism evidence="3 4">
    <name type="scientific">Pseudocohnilembus persalinus</name>
    <name type="common">Ciliate</name>
    <dbReference type="NCBI Taxonomy" id="266149"/>
    <lineage>
        <taxon>Eukaryota</taxon>
        <taxon>Sar</taxon>
        <taxon>Alveolata</taxon>
        <taxon>Ciliophora</taxon>
        <taxon>Intramacronucleata</taxon>
        <taxon>Oligohymenophorea</taxon>
        <taxon>Scuticociliatia</taxon>
        <taxon>Philasterida</taxon>
        <taxon>Pseudocohnilembidae</taxon>
        <taxon>Pseudocohnilembus</taxon>
    </lineage>
</organism>
<keyword evidence="4" id="KW-1185">Reference proteome</keyword>
<protein>
    <submittedName>
        <fullName evidence="3">Uncharacterized protein</fullName>
    </submittedName>
</protein>
<dbReference type="InParanoid" id="A0A0V0QDZ0"/>
<evidence type="ECO:0000256" key="1">
    <source>
        <dbReference type="SAM" id="Coils"/>
    </source>
</evidence>
<gene>
    <name evidence="3" type="ORF">PPERSA_10862</name>
</gene>
<feature type="coiled-coil region" evidence="1">
    <location>
        <begin position="151"/>
        <end position="192"/>
    </location>
</feature>
<sequence length="323" mass="38334">MSQQEDKQEQEVNKQNQDGEMDYKKRVEELEELIVLQQEEVESYKSRLKEVNEVYLEFKQESEGMEQLLSRQVEVLEEQLSTQEMAKANLEKVFAEQLTKVKDDYYGIQKKKDELIEALKEEISLFQKQMIEEGYKVVQEKEGEDEKNGRLEVSEKNVQRLNLELNQKNKIIDELKEDIDRIKTDLQKQHLIFKSFNKSSSEEIGQQQKSFATQLVEKEEEIKILNDIIRDQDYMVKNLNELVKLTEDRSNLDDGDKKQNTKIAQLTEMVRVQSDKFSKIQQHFLQYKKDSQQLLECEKMTRDNEISDLKQKLEFQSGNKSEN</sequence>
<feature type="compositionally biased region" description="Basic and acidic residues" evidence="2">
    <location>
        <begin position="1"/>
        <end position="12"/>
    </location>
</feature>
<evidence type="ECO:0000313" key="4">
    <source>
        <dbReference type="Proteomes" id="UP000054937"/>
    </source>
</evidence>
<dbReference type="AlphaFoldDB" id="A0A0V0QDZ0"/>
<comment type="caution">
    <text evidence="3">The sequence shown here is derived from an EMBL/GenBank/DDBJ whole genome shotgun (WGS) entry which is preliminary data.</text>
</comment>
<dbReference type="EMBL" id="LDAU01000194">
    <property type="protein sequence ID" value="KRX00363.1"/>
    <property type="molecule type" value="Genomic_DNA"/>
</dbReference>
<name>A0A0V0QDZ0_PSEPJ</name>
<evidence type="ECO:0000256" key="2">
    <source>
        <dbReference type="SAM" id="MobiDB-lite"/>
    </source>
</evidence>
<proteinExistence type="predicted"/>